<dbReference type="InterPro" id="IPR003961">
    <property type="entry name" value="FN3_dom"/>
</dbReference>
<dbReference type="PROSITE" id="PS50853">
    <property type="entry name" value="FN3"/>
    <property type="match status" value="4"/>
</dbReference>
<dbReference type="RefSeq" id="XP_013789401.1">
    <property type="nucleotide sequence ID" value="XM_013933947.2"/>
</dbReference>
<dbReference type="SMART" id="SM00060">
    <property type="entry name" value="FN3"/>
    <property type="match status" value="6"/>
</dbReference>
<feature type="region of interest" description="Disordered" evidence="1">
    <location>
        <begin position="828"/>
        <end position="903"/>
    </location>
</feature>
<feature type="domain" description="Fibronectin type-III" evidence="3">
    <location>
        <begin position="180"/>
        <end position="282"/>
    </location>
</feature>
<name>A0ABM1BVC9_LIMPO</name>
<reference evidence="5" key="1">
    <citation type="submission" date="2025-08" db="UniProtKB">
        <authorList>
            <consortium name="RefSeq"/>
        </authorList>
    </citation>
    <scope>IDENTIFICATION</scope>
    <source>
        <tissue evidence="5">Muscle</tissue>
    </source>
</reference>
<evidence type="ECO:0000259" key="3">
    <source>
        <dbReference type="PROSITE" id="PS50853"/>
    </source>
</evidence>
<dbReference type="InterPro" id="IPR013783">
    <property type="entry name" value="Ig-like_fold"/>
</dbReference>
<evidence type="ECO:0000313" key="4">
    <source>
        <dbReference type="Proteomes" id="UP000694941"/>
    </source>
</evidence>
<sequence>MLLYFRPGYPGIPQKCPVSLNLTCCQWRLDTSPSYKRYQNNLYFKLHSENIFGTLDKNFQQDHFQIVLPDAPLNLHVINKSQDEINISWVHPKGFQFGEFKPGLNYQLWYRKADTSDKWKIRELGIDTTQYTLSGLTPYIKYEIQVHCQSSKVDPKVEDMWSEFKQISCRTNPDVPYLIPIIRKEAFEQNIMHLERSITLYWQPVPKENYNGQEFYYMIVCQNDHASYSDSIISMKRLEGSVTTYRFDHLELNMPYKFILYSINKEGRSENSSEIFVDSRENVIPKPTNITVINYVNGTHKLQWSYPKEEVPVTSYTVFWCNNSKPRPFSCTRPVSWKTLRADENAISFDFEKDLSYQFAVAANSGKATSGMEWALCIVSAHKPLDKVVIDVYGYNETTLIVKWTLTCKAQKKVIQEYVVQYCQSSLNRACIKPRKQVIVNNSEADEMMLTGGLRPFTMYLVSVQTKTHNKMYSEFSDEVLATTKMGKPTEPLNLRGKTNSTAISITWERPQYPNGILHHYIVWFNERLKKVQHCMESQFCSTVLDEDIKSFTNYSVSVQACNKYFCSNRSNIFYALVDIKAPGIMEGPVIEILNTTTVRVRWTSPEEPNGPVDLYLLHVGWANMQNTTNSGEVVYNLTTVSGSHTLTYFWPDCAESDKSKMFSFQIQAANIKNQSLLVGPLSNRTETRLCGPEGPEAALVIGVVVGSCLGLILLVLVLAALVRWMKNKVDWMNDIKVQLPSGLDAPNSHPFSDYEKFKRDLIRNCSYSNTSPTFDHLSSFSDIAGLTERQGSLNSHCSSSSTDQLLQKKSKICDSYRRNDINNLTLLGGHGSATSIANRTNLSSDSGTEIDLHPPPSPVDGHSEKTNCTPRSCSRPGLPKVEEIQDTNSRDSGLDRDNPDDSRERCFYLQSQVQQPYSRFGQGSGYVSFPGQNNNLSSSHHLANSEPSIHGEEDLVEPGTVPPYSRFGLAKSVGSVIEETRDSPSIQEEDQPSALSYSKFGVMSPINQSRYGNPTVGLVFDHSRPFDIPHKRLLNSTRSQSKPVSKGYVSMAQAENFTVPGSFKEPSKPGLYSKFVVEPEDKNSLSPLSGYVCLQDNISPESIPQVNSIDNKGYSRFGVDPVLDDDDISPLEDCSSDQETAKSDKCLLKPQETSDVNGKLCPTPLVDEVNKEDDKLLHLDLPVNGYVQCPVPHDGEVDDHVENLDLEKPKWTSTMNDLPKPMGISDFNETTSGYVSKFQPHRLSRELSPKNFSFKNNGYVSLGETFQNGDAPKNNITNSGLVVGVKDSEELTSYQSLPV</sequence>
<feature type="domain" description="Fibronectin type-III" evidence="3">
    <location>
        <begin position="383"/>
        <end position="487"/>
    </location>
</feature>
<feature type="compositionally biased region" description="Polar residues" evidence="1">
    <location>
        <begin position="833"/>
        <end position="848"/>
    </location>
</feature>
<feature type="transmembrane region" description="Helical" evidence="2">
    <location>
        <begin position="698"/>
        <end position="723"/>
    </location>
</feature>
<keyword evidence="2" id="KW-0812">Transmembrane</keyword>
<dbReference type="Gene3D" id="2.60.40.10">
    <property type="entry name" value="Immunoglobulins"/>
    <property type="match status" value="6"/>
</dbReference>
<keyword evidence="4" id="KW-1185">Reference proteome</keyword>
<dbReference type="Proteomes" id="UP000694941">
    <property type="component" value="Unplaced"/>
</dbReference>
<evidence type="ECO:0000313" key="5">
    <source>
        <dbReference type="RefSeq" id="XP_013789401.1"/>
    </source>
</evidence>
<organism evidence="4 5">
    <name type="scientific">Limulus polyphemus</name>
    <name type="common">Atlantic horseshoe crab</name>
    <dbReference type="NCBI Taxonomy" id="6850"/>
    <lineage>
        <taxon>Eukaryota</taxon>
        <taxon>Metazoa</taxon>
        <taxon>Ecdysozoa</taxon>
        <taxon>Arthropoda</taxon>
        <taxon>Chelicerata</taxon>
        <taxon>Merostomata</taxon>
        <taxon>Xiphosura</taxon>
        <taxon>Limulidae</taxon>
        <taxon>Limulus</taxon>
    </lineage>
</organism>
<dbReference type="SUPFAM" id="SSF49265">
    <property type="entry name" value="Fibronectin type III"/>
    <property type="match status" value="4"/>
</dbReference>
<dbReference type="GeneID" id="106473261"/>
<keyword evidence="2" id="KW-0472">Membrane</keyword>
<evidence type="ECO:0000256" key="1">
    <source>
        <dbReference type="SAM" id="MobiDB-lite"/>
    </source>
</evidence>
<accession>A0ABM1BVC9</accession>
<keyword evidence="2" id="KW-1133">Transmembrane helix</keyword>
<dbReference type="InterPro" id="IPR050713">
    <property type="entry name" value="RTP_Phos/Ushers"/>
</dbReference>
<feature type="domain" description="Fibronectin type-III" evidence="3">
    <location>
        <begin position="71"/>
        <end position="174"/>
    </location>
</feature>
<gene>
    <name evidence="5" type="primary">LOC106473261</name>
</gene>
<dbReference type="Pfam" id="PF00041">
    <property type="entry name" value="fn3"/>
    <property type="match status" value="2"/>
</dbReference>
<dbReference type="PANTHER" id="PTHR46957">
    <property type="entry name" value="CYTOKINE RECEPTOR"/>
    <property type="match status" value="1"/>
</dbReference>
<feature type="domain" description="Fibronectin type-III" evidence="3">
    <location>
        <begin position="489"/>
        <end position="583"/>
    </location>
</feature>
<evidence type="ECO:0000256" key="2">
    <source>
        <dbReference type="SAM" id="Phobius"/>
    </source>
</evidence>
<protein>
    <submittedName>
        <fullName evidence="5">Uncharacterized protein LOC106473261</fullName>
    </submittedName>
</protein>
<dbReference type="InterPro" id="IPR036116">
    <property type="entry name" value="FN3_sf"/>
</dbReference>
<feature type="compositionally biased region" description="Basic and acidic residues" evidence="1">
    <location>
        <begin position="881"/>
        <end position="903"/>
    </location>
</feature>
<dbReference type="PANTHER" id="PTHR46957:SF3">
    <property type="entry name" value="CYTOKINE RECEPTOR"/>
    <property type="match status" value="1"/>
</dbReference>
<dbReference type="CDD" id="cd00063">
    <property type="entry name" value="FN3"/>
    <property type="match status" value="5"/>
</dbReference>
<proteinExistence type="predicted"/>